<evidence type="ECO:0000313" key="2">
    <source>
        <dbReference type="EMBL" id="MPC54911.1"/>
    </source>
</evidence>
<feature type="compositionally biased region" description="Acidic residues" evidence="1">
    <location>
        <begin position="50"/>
        <end position="64"/>
    </location>
</feature>
<dbReference type="EMBL" id="VSRR010012734">
    <property type="protein sequence ID" value="MPC54911.1"/>
    <property type="molecule type" value="Genomic_DNA"/>
</dbReference>
<protein>
    <submittedName>
        <fullName evidence="2">Uncharacterized protein</fullName>
    </submittedName>
</protein>
<reference evidence="2 3" key="1">
    <citation type="submission" date="2019-05" db="EMBL/GenBank/DDBJ databases">
        <title>Another draft genome of Portunus trituberculatus and its Hox gene families provides insights of decapod evolution.</title>
        <authorList>
            <person name="Jeong J.-H."/>
            <person name="Song I."/>
            <person name="Kim S."/>
            <person name="Choi T."/>
            <person name="Kim D."/>
            <person name="Ryu S."/>
            <person name="Kim W."/>
        </authorList>
    </citation>
    <scope>NUCLEOTIDE SEQUENCE [LARGE SCALE GENOMIC DNA]</scope>
    <source>
        <tissue evidence="2">Muscle</tissue>
    </source>
</reference>
<name>A0A5B7G4S0_PORTR</name>
<keyword evidence="3" id="KW-1185">Reference proteome</keyword>
<evidence type="ECO:0000256" key="1">
    <source>
        <dbReference type="SAM" id="MobiDB-lite"/>
    </source>
</evidence>
<evidence type="ECO:0000313" key="3">
    <source>
        <dbReference type="Proteomes" id="UP000324222"/>
    </source>
</evidence>
<dbReference type="Proteomes" id="UP000324222">
    <property type="component" value="Unassembled WGS sequence"/>
</dbReference>
<feature type="region of interest" description="Disordered" evidence="1">
    <location>
        <begin position="32"/>
        <end position="64"/>
    </location>
</feature>
<comment type="caution">
    <text evidence="2">The sequence shown here is derived from an EMBL/GenBank/DDBJ whole genome shotgun (WGS) entry which is preliminary data.</text>
</comment>
<proteinExistence type="predicted"/>
<organism evidence="2 3">
    <name type="scientific">Portunus trituberculatus</name>
    <name type="common">Swimming crab</name>
    <name type="synonym">Neptunus trituberculatus</name>
    <dbReference type="NCBI Taxonomy" id="210409"/>
    <lineage>
        <taxon>Eukaryota</taxon>
        <taxon>Metazoa</taxon>
        <taxon>Ecdysozoa</taxon>
        <taxon>Arthropoda</taxon>
        <taxon>Crustacea</taxon>
        <taxon>Multicrustacea</taxon>
        <taxon>Malacostraca</taxon>
        <taxon>Eumalacostraca</taxon>
        <taxon>Eucarida</taxon>
        <taxon>Decapoda</taxon>
        <taxon>Pleocyemata</taxon>
        <taxon>Brachyura</taxon>
        <taxon>Eubrachyura</taxon>
        <taxon>Portunoidea</taxon>
        <taxon>Portunidae</taxon>
        <taxon>Portuninae</taxon>
        <taxon>Portunus</taxon>
    </lineage>
</organism>
<sequence length="64" mass="7430">MNRDTRNTEKKAMFRNKSMFLVEELLRKVRLYNGSDSDDDTYGSDCRGNDDDDDDDDDDASGRE</sequence>
<dbReference type="AlphaFoldDB" id="A0A5B7G4S0"/>
<accession>A0A5B7G4S0</accession>
<gene>
    <name evidence="2" type="ORF">E2C01_048840</name>
</gene>